<protein>
    <submittedName>
        <fullName evidence="2">Uncharacterized protein</fullName>
    </submittedName>
</protein>
<name>A0A5J4UZI2_9EUKA</name>
<comment type="caution">
    <text evidence="2">The sequence shown here is derived from an EMBL/GenBank/DDBJ whole genome shotgun (WGS) entry which is preliminary data.</text>
</comment>
<sequence>NPSRRPSAKAILAHDMVRMYLRQHEGRRNIDDSGRIQQLQQEKDDEKRRAYEQKIRADSAEQRIQLVEQELMKLKKYQEYFSWKLRIRTRKYKHCSKEHKQLNKKKKERKLELMNKKMTEKQLEIEARLPPRNEDEDLQELGPITSDPIIPDYLTVEKNENKFIHTKNNNFPCNITLNPIISKGVVRFEIISFGIADVSTVFEPNKFSNEDGNYTKIVLYLPYGPLVHINATIHGNCKFEDKQLVALEVNMSSNPRTLHFFVDNQEQPVSISDIPPNIRFFIGLVNPEQSFTLTRFERIQSSSARGVEGSRVLKWGYEWENDKYYDGNLCMQFLII</sequence>
<evidence type="ECO:0000313" key="3">
    <source>
        <dbReference type="Proteomes" id="UP000324800"/>
    </source>
</evidence>
<dbReference type="EMBL" id="SNRW01011348">
    <property type="protein sequence ID" value="KAA6375281.1"/>
    <property type="molecule type" value="Genomic_DNA"/>
</dbReference>
<evidence type="ECO:0000313" key="2">
    <source>
        <dbReference type="EMBL" id="KAA6375281.1"/>
    </source>
</evidence>
<feature type="coiled-coil region" evidence="1">
    <location>
        <begin position="36"/>
        <end position="124"/>
    </location>
</feature>
<gene>
    <name evidence="2" type="ORF">EZS28_029192</name>
</gene>
<reference evidence="2 3" key="1">
    <citation type="submission" date="2019-03" db="EMBL/GenBank/DDBJ databases">
        <title>Single cell metagenomics reveals metabolic interactions within the superorganism composed of flagellate Streblomastix strix and complex community of Bacteroidetes bacteria on its surface.</title>
        <authorList>
            <person name="Treitli S.C."/>
            <person name="Kolisko M."/>
            <person name="Husnik F."/>
            <person name="Keeling P."/>
            <person name="Hampl V."/>
        </authorList>
    </citation>
    <scope>NUCLEOTIDE SEQUENCE [LARGE SCALE GENOMIC DNA]</scope>
    <source>
        <strain evidence="2">ST1C</strain>
    </source>
</reference>
<feature type="non-terminal residue" evidence="2">
    <location>
        <position position="1"/>
    </location>
</feature>
<accession>A0A5J4UZI2</accession>
<keyword evidence="1" id="KW-0175">Coiled coil</keyword>
<dbReference type="AlphaFoldDB" id="A0A5J4UZI2"/>
<evidence type="ECO:0000256" key="1">
    <source>
        <dbReference type="SAM" id="Coils"/>
    </source>
</evidence>
<organism evidence="2 3">
    <name type="scientific">Streblomastix strix</name>
    <dbReference type="NCBI Taxonomy" id="222440"/>
    <lineage>
        <taxon>Eukaryota</taxon>
        <taxon>Metamonada</taxon>
        <taxon>Preaxostyla</taxon>
        <taxon>Oxymonadida</taxon>
        <taxon>Streblomastigidae</taxon>
        <taxon>Streblomastix</taxon>
    </lineage>
</organism>
<proteinExistence type="predicted"/>
<dbReference type="Proteomes" id="UP000324800">
    <property type="component" value="Unassembled WGS sequence"/>
</dbReference>